<dbReference type="AlphaFoldDB" id="A0A914RLM6"/>
<accession>A0A914RLM6</accession>
<evidence type="ECO:0000313" key="1">
    <source>
        <dbReference type="Proteomes" id="UP000887564"/>
    </source>
</evidence>
<sequence length="189" mass="22122">MKGCTKIAPAEFHNLVVLANRRLEQSEREGHSGYICGKTTVLNNLRFSILKAESFWHQLLYEGTYKHSRYLYASSDCASKCKWPIFPSTCQMVTYNDEIIKELYFRRMAHMILFECNTKECRKVLVGLVQLDVEYIYWRIFGKISLTKVVLDHDVFISHTQMDEYCVCLAFDNTFFPLDPIGFEEKAVE</sequence>
<dbReference type="Proteomes" id="UP000887564">
    <property type="component" value="Unplaced"/>
</dbReference>
<proteinExistence type="predicted"/>
<reference evidence="2" key="1">
    <citation type="submission" date="2022-11" db="UniProtKB">
        <authorList>
            <consortium name="WormBaseParasite"/>
        </authorList>
    </citation>
    <scope>IDENTIFICATION</scope>
</reference>
<protein>
    <submittedName>
        <fullName evidence="2">Uncharacterized protein</fullName>
    </submittedName>
</protein>
<organism evidence="1 2">
    <name type="scientific">Parascaris equorum</name>
    <name type="common">Equine roundworm</name>
    <dbReference type="NCBI Taxonomy" id="6256"/>
    <lineage>
        <taxon>Eukaryota</taxon>
        <taxon>Metazoa</taxon>
        <taxon>Ecdysozoa</taxon>
        <taxon>Nematoda</taxon>
        <taxon>Chromadorea</taxon>
        <taxon>Rhabditida</taxon>
        <taxon>Spirurina</taxon>
        <taxon>Ascaridomorpha</taxon>
        <taxon>Ascaridoidea</taxon>
        <taxon>Ascarididae</taxon>
        <taxon>Parascaris</taxon>
    </lineage>
</organism>
<dbReference type="WBParaSite" id="PEQ_0000570701-mRNA-1">
    <property type="protein sequence ID" value="PEQ_0000570701-mRNA-1"/>
    <property type="gene ID" value="PEQ_0000570701"/>
</dbReference>
<evidence type="ECO:0000313" key="2">
    <source>
        <dbReference type="WBParaSite" id="PEQ_0000570701-mRNA-1"/>
    </source>
</evidence>
<keyword evidence="1" id="KW-1185">Reference proteome</keyword>
<name>A0A914RLM6_PAREQ</name>